<evidence type="ECO:0000259" key="8">
    <source>
        <dbReference type="PROSITE" id="PS51074"/>
    </source>
</evidence>
<evidence type="ECO:0000256" key="2">
    <source>
        <dbReference type="ARBA" id="ARBA00022723"/>
    </source>
</evidence>
<sequence length="72" mass="8294">MESIYDEIEIEDFTFDPITQLFQYPCPCGDKFAIGIDDLADGEEIAVCPSCSLMVKVIFEPEDLEEYYEQLE</sequence>
<evidence type="ECO:0000256" key="7">
    <source>
        <dbReference type="ARBA" id="ARBA00048125"/>
    </source>
</evidence>
<evidence type="ECO:0000313" key="9">
    <source>
        <dbReference type="EMBL" id="ODV70137.1"/>
    </source>
</evidence>
<dbReference type="GO" id="GO:0046872">
    <property type="term" value="F:metal ion binding"/>
    <property type="evidence" value="ECO:0007669"/>
    <property type="project" value="UniProtKB-KW"/>
</dbReference>
<comment type="catalytic activity">
    <reaction evidence="7">
        <text>2 [3Fe-4S](0)-[protein] + 2 Fe(2+)-[Dph3] + NADH = 2 [4Fe-4S](1+)-[protein] + 2 [Dph3] + NAD(+) + H(+)</text>
        <dbReference type="Rhea" id="RHEA:71239"/>
        <dbReference type="Rhea" id="RHEA-COMP:17997"/>
        <dbReference type="Rhea" id="RHEA-COMP:17998"/>
        <dbReference type="Rhea" id="RHEA-COMP:18001"/>
        <dbReference type="Rhea" id="RHEA-COMP:18002"/>
        <dbReference type="ChEBI" id="CHEBI:15378"/>
        <dbReference type="ChEBI" id="CHEBI:29033"/>
        <dbReference type="ChEBI" id="CHEBI:33723"/>
        <dbReference type="ChEBI" id="CHEBI:47402"/>
        <dbReference type="ChEBI" id="CHEBI:57540"/>
        <dbReference type="ChEBI" id="CHEBI:57945"/>
        <dbReference type="ChEBI" id="CHEBI:83228"/>
    </reaction>
</comment>
<gene>
    <name evidence="9" type="ORF">HYPBUDRAFT_101324</name>
</gene>
<dbReference type="PANTHER" id="PTHR21454:SF31">
    <property type="entry name" value="DIPHTHAMIDE BIOSYNTHESIS PROTEIN 3"/>
    <property type="match status" value="1"/>
</dbReference>
<dbReference type="STRING" id="984485.A0A1E4RSB4"/>
<proteinExistence type="inferred from homology"/>
<evidence type="ECO:0000256" key="4">
    <source>
        <dbReference type="ARBA" id="ARBA00024032"/>
    </source>
</evidence>
<dbReference type="Proteomes" id="UP000095085">
    <property type="component" value="Unassembled WGS sequence"/>
</dbReference>
<name>A0A1E4RSB4_9ASCO</name>
<dbReference type="GeneID" id="30992663"/>
<dbReference type="GO" id="GO:0017183">
    <property type="term" value="P:protein histidyl modification to diphthamide"/>
    <property type="evidence" value="ECO:0007669"/>
    <property type="project" value="UniProtKB-UniPathway"/>
</dbReference>
<protein>
    <recommendedName>
        <fullName evidence="6">Diphthamide biosynthesis protein 3</fullName>
    </recommendedName>
</protein>
<accession>A0A1E4RSB4</accession>
<comment type="catalytic activity">
    <reaction evidence="5">
        <text>[3Fe-4S](1+)-[protein] + Fe(2+)-[Dph3] = [3Fe-4S](0)-[protein] + Fe(3+)-[Dph3]</text>
        <dbReference type="Rhea" id="RHEA:71235"/>
        <dbReference type="Rhea" id="RHEA-COMP:17996"/>
        <dbReference type="Rhea" id="RHEA-COMP:17997"/>
        <dbReference type="Rhea" id="RHEA-COMP:18002"/>
        <dbReference type="Rhea" id="RHEA-COMP:18003"/>
        <dbReference type="ChEBI" id="CHEBI:29033"/>
        <dbReference type="ChEBI" id="CHEBI:29034"/>
        <dbReference type="ChEBI" id="CHEBI:33751"/>
        <dbReference type="ChEBI" id="CHEBI:47402"/>
        <dbReference type="ChEBI" id="CHEBI:83228"/>
    </reaction>
</comment>
<organism evidence="9 10">
    <name type="scientific">Hyphopichia burtonii NRRL Y-1933</name>
    <dbReference type="NCBI Taxonomy" id="984485"/>
    <lineage>
        <taxon>Eukaryota</taxon>
        <taxon>Fungi</taxon>
        <taxon>Dikarya</taxon>
        <taxon>Ascomycota</taxon>
        <taxon>Saccharomycotina</taxon>
        <taxon>Pichiomycetes</taxon>
        <taxon>Debaryomycetaceae</taxon>
        <taxon>Hyphopichia</taxon>
    </lineage>
</organism>
<evidence type="ECO:0000256" key="5">
    <source>
        <dbReference type="ARBA" id="ARBA00036267"/>
    </source>
</evidence>
<dbReference type="PANTHER" id="PTHR21454">
    <property type="entry name" value="DPH3 HOMOLOG-RELATED"/>
    <property type="match status" value="1"/>
</dbReference>
<dbReference type="AlphaFoldDB" id="A0A1E4RSB4"/>
<evidence type="ECO:0000313" key="10">
    <source>
        <dbReference type="Proteomes" id="UP000095085"/>
    </source>
</evidence>
<comment type="similarity">
    <text evidence="4">Belongs to the DPH3 family.</text>
</comment>
<dbReference type="InterPro" id="IPR036671">
    <property type="entry name" value="DPH_MB_sf"/>
</dbReference>
<comment type="pathway">
    <text evidence="1">Protein modification; peptidyl-diphthamide biosynthesis.</text>
</comment>
<evidence type="ECO:0000256" key="3">
    <source>
        <dbReference type="ARBA" id="ARBA00023004"/>
    </source>
</evidence>
<evidence type="ECO:0000256" key="1">
    <source>
        <dbReference type="ARBA" id="ARBA00005156"/>
    </source>
</evidence>
<dbReference type="PROSITE" id="PS51074">
    <property type="entry name" value="DPH_MB"/>
    <property type="match status" value="1"/>
</dbReference>
<keyword evidence="3" id="KW-0408">Iron</keyword>
<dbReference type="InterPro" id="IPR007872">
    <property type="entry name" value="DPH_MB_dom"/>
</dbReference>
<dbReference type="UniPathway" id="UPA00559"/>
<dbReference type="SUPFAM" id="SSF144217">
    <property type="entry name" value="CSL zinc finger"/>
    <property type="match status" value="1"/>
</dbReference>
<dbReference type="FunFam" id="3.10.660.10:FF:000001">
    <property type="entry name" value="Diphthamide biosynthesis 3"/>
    <property type="match status" value="1"/>
</dbReference>
<dbReference type="OrthoDB" id="66964at2759"/>
<keyword evidence="2" id="KW-0479">Metal-binding</keyword>
<dbReference type="Gene3D" id="3.10.660.10">
    <property type="entry name" value="DPH Zinc finger"/>
    <property type="match status" value="1"/>
</dbReference>
<feature type="domain" description="DPH-type MB" evidence="8">
    <location>
        <begin position="4"/>
        <end position="60"/>
    </location>
</feature>
<dbReference type="InterPro" id="IPR044248">
    <property type="entry name" value="DPH3/4-like"/>
</dbReference>
<reference evidence="10" key="1">
    <citation type="submission" date="2016-05" db="EMBL/GenBank/DDBJ databases">
        <title>Comparative genomics of biotechnologically important yeasts.</title>
        <authorList>
            <consortium name="DOE Joint Genome Institute"/>
            <person name="Riley R."/>
            <person name="Haridas S."/>
            <person name="Wolfe K.H."/>
            <person name="Lopes M.R."/>
            <person name="Hittinger C.T."/>
            <person name="Goker M."/>
            <person name="Salamov A."/>
            <person name="Wisecaver J."/>
            <person name="Long T.M."/>
            <person name="Aerts A.L."/>
            <person name="Barry K."/>
            <person name="Choi C."/>
            <person name="Clum A."/>
            <person name="Coughlan A.Y."/>
            <person name="Deshpande S."/>
            <person name="Douglass A.P."/>
            <person name="Hanson S.J."/>
            <person name="Klenk H.-P."/>
            <person name="Labutti K."/>
            <person name="Lapidus A."/>
            <person name="Lindquist E."/>
            <person name="Lipzen A."/>
            <person name="Meier-Kolthoff J.P."/>
            <person name="Ohm R.A."/>
            <person name="Otillar R.P."/>
            <person name="Pangilinan J."/>
            <person name="Peng Y."/>
            <person name="Rokas A."/>
            <person name="Rosa C.A."/>
            <person name="Scheuner C."/>
            <person name="Sibirny A.A."/>
            <person name="Slot J.C."/>
            <person name="Stielow J.B."/>
            <person name="Sun H."/>
            <person name="Kurtzman C.P."/>
            <person name="Blackwell M."/>
            <person name="Grigoriev I.V."/>
            <person name="Jeffries T.W."/>
        </authorList>
    </citation>
    <scope>NUCLEOTIDE SEQUENCE [LARGE SCALE GENOMIC DNA]</scope>
    <source>
        <strain evidence="10">NRRL Y-1933</strain>
    </source>
</reference>
<evidence type="ECO:0000256" key="6">
    <source>
        <dbReference type="ARBA" id="ARBA00041070"/>
    </source>
</evidence>
<dbReference type="RefSeq" id="XP_020079204.1">
    <property type="nucleotide sequence ID" value="XM_020218113.1"/>
</dbReference>
<keyword evidence="10" id="KW-1185">Reference proteome</keyword>
<dbReference type="EMBL" id="KV454538">
    <property type="protein sequence ID" value="ODV70137.1"/>
    <property type="molecule type" value="Genomic_DNA"/>
</dbReference>
<dbReference type="Pfam" id="PF05207">
    <property type="entry name" value="Zn_ribbon_CSL"/>
    <property type="match status" value="1"/>
</dbReference>